<feature type="compositionally biased region" description="Acidic residues" evidence="1">
    <location>
        <begin position="147"/>
        <end position="159"/>
    </location>
</feature>
<evidence type="ECO:0000256" key="1">
    <source>
        <dbReference type="SAM" id="MobiDB-lite"/>
    </source>
</evidence>
<feature type="region of interest" description="Disordered" evidence="1">
    <location>
        <begin position="94"/>
        <end position="301"/>
    </location>
</feature>
<gene>
    <name evidence="2" type="ORF">B1756_11765</name>
</gene>
<name>A0A2Z2HU33_9EURY</name>
<feature type="compositionally biased region" description="Acidic residues" evidence="1">
    <location>
        <begin position="99"/>
        <end position="116"/>
    </location>
</feature>
<dbReference type="AlphaFoldDB" id="A0A2Z2HU33"/>
<dbReference type="GeneID" id="32894764"/>
<keyword evidence="3" id="KW-1185">Reference proteome</keyword>
<evidence type="ECO:0000313" key="2">
    <source>
        <dbReference type="EMBL" id="ARS90333.1"/>
    </source>
</evidence>
<feature type="compositionally biased region" description="Gly residues" evidence="1">
    <location>
        <begin position="258"/>
        <end position="268"/>
    </location>
</feature>
<organism evidence="2 3">
    <name type="scientific">Natrarchaeobaculum aegyptiacum</name>
    <dbReference type="NCBI Taxonomy" id="745377"/>
    <lineage>
        <taxon>Archaea</taxon>
        <taxon>Methanobacteriati</taxon>
        <taxon>Methanobacteriota</taxon>
        <taxon>Stenosarchaea group</taxon>
        <taxon>Halobacteria</taxon>
        <taxon>Halobacteriales</taxon>
        <taxon>Natrialbaceae</taxon>
        <taxon>Natrarchaeobaculum</taxon>
    </lineage>
</organism>
<proteinExistence type="predicted"/>
<evidence type="ECO:0000313" key="3">
    <source>
        <dbReference type="Proteomes" id="UP000250088"/>
    </source>
</evidence>
<reference evidence="3" key="1">
    <citation type="submission" date="2017-02" db="EMBL/GenBank/DDBJ databases">
        <title>Natronthermophilus aegyptiacus gen. nov.,sp. nov., an aerobic, extremely halophilic alkalithermophilic archaeon isolated from the athalassohaline Wadi An Natrun, Egypt.</title>
        <authorList>
            <person name="Zhao B."/>
        </authorList>
    </citation>
    <scope>NUCLEOTIDE SEQUENCE [LARGE SCALE GENOMIC DNA]</scope>
    <source>
        <strain evidence="3">JW/NM-HA 15</strain>
    </source>
</reference>
<dbReference type="RefSeq" id="WP_086888707.1">
    <property type="nucleotide sequence ID" value="NZ_CP019893.1"/>
</dbReference>
<protein>
    <submittedName>
        <fullName evidence="2">Uncharacterized protein</fullName>
    </submittedName>
</protein>
<accession>A0A2Z2HU33</accession>
<feature type="compositionally biased region" description="Acidic residues" evidence="1">
    <location>
        <begin position="213"/>
        <end position="231"/>
    </location>
</feature>
<dbReference type="OrthoDB" id="205583at2157"/>
<dbReference type="Proteomes" id="UP000250088">
    <property type="component" value="Chromosome"/>
</dbReference>
<dbReference type="EMBL" id="CP019893">
    <property type="protein sequence ID" value="ARS90333.1"/>
    <property type="molecule type" value="Genomic_DNA"/>
</dbReference>
<dbReference type="KEGG" id="naj:B1756_11765"/>
<sequence>MTDPQPEDVSALLTDADRTARGLLTGDAESDALLEHAEAADDLLESADPVSVLEAVGLETLPDGSEPSSIPEAIARGDEAHVDELRRLLHLANLADSDREGEVDESDDEAATEDLEASVAAVRETGAHERVGEDGDDQGDANGAVDAAEERDAVDDDADATAGNGDADSTIESAVRSTLEGIDADLEGLSDRLEAATTTDDDDGASTASGDEDRTDTDAEADDECVTDDEPTAERTDEQNADGDDGLLEPDLDPDMGSGDGIGSGPSSGRGVARHSTVAASPADRPDMRGLARLSTMPKRE</sequence>
<feature type="compositionally biased region" description="Acidic residues" evidence="1">
    <location>
        <begin position="239"/>
        <end position="254"/>
    </location>
</feature>